<evidence type="ECO:0000313" key="1">
    <source>
        <dbReference type="EMBL" id="MDK4513068.1"/>
    </source>
</evidence>
<reference evidence="1" key="2">
    <citation type="submission" date="2022-04" db="EMBL/GenBank/DDBJ databases">
        <authorList>
            <person name="Livingstone P.G."/>
        </authorList>
    </citation>
    <scope>NUCLEOTIDE SEQUENCE</scope>
    <source>
        <strain evidence="1">BRON_8</strain>
    </source>
</reference>
<dbReference type="AlphaFoldDB" id="A0AAW6WFT9"/>
<feature type="non-terminal residue" evidence="1">
    <location>
        <position position="268"/>
    </location>
</feature>
<dbReference type="Proteomes" id="UP001173223">
    <property type="component" value="Unassembled WGS sequence"/>
</dbReference>
<dbReference type="EMBL" id="JAMGTK010000049">
    <property type="protein sequence ID" value="MDK4513068.1"/>
    <property type="molecule type" value="Genomic_DNA"/>
</dbReference>
<gene>
    <name evidence="1" type="ORF">MWG07_12515</name>
</gene>
<sequence length="268" mass="30140">LDLEDIHTTIEITNISINLRPGVFRMDIQGISVKEELGSVKITSKLSGNPKESYIDLRPVEEELKKQNGELKKLDRDVRSKLHKMNKVPTETVEENDIWLNPDTNEWKKFYNGVWNPISEKEILPSMKMYNSLDGNVIKLQGTADKVGAYLLNGGEQFGSMNGELAHVTFDKLGQFEAENPNNRVALNIKDPANPSQVNSQILLGVTDVKDEKWKDVIFALGDEASPNRFIFRNGSLQQTVNGEELSEKLSNVDRNISNLAQADSENK</sequence>
<accession>A0AAW6WFT9</accession>
<proteinExistence type="predicted"/>
<keyword evidence="2" id="KW-1185">Reference proteome</keyword>
<reference evidence="1" key="1">
    <citation type="journal article" date="2022" name="Gene">
        <title>A genome-led study on the pathogenesis of Fusobacterium necrophorum infections.</title>
        <authorList>
            <person name="Thapa G."/>
            <person name="Jayal A."/>
            <person name="Sikazwe E."/>
            <person name="Perry T."/>
            <person name="Mohammed Al Balushi A."/>
            <person name="Livingstone P."/>
        </authorList>
    </citation>
    <scope>NUCLEOTIDE SEQUENCE</scope>
    <source>
        <strain evidence="1">BRON_8</strain>
    </source>
</reference>
<comment type="caution">
    <text evidence="1">The sequence shown here is derived from an EMBL/GenBank/DDBJ whole genome shotgun (WGS) entry which is preliminary data.</text>
</comment>
<name>A0AAW6WFT9_9FUSO</name>
<feature type="non-terminal residue" evidence="1">
    <location>
        <position position="1"/>
    </location>
</feature>
<protein>
    <submittedName>
        <fullName evidence="1">Uncharacterized protein</fullName>
    </submittedName>
</protein>
<organism evidence="1 2">
    <name type="scientific">Fusobacterium necrophorum</name>
    <dbReference type="NCBI Taxonomy" id="859"/>
    <lineage>
        <taxon>Bacteria</taxon>
        <taxon>Fusobacteriati</taxon>
        <taxon>Fusobacteriota</taxon>
        <taxon>Fusobacteriia</taxon>
        <taxon>Fusobacteriales</taxon>
        <taxon>Fusobacteriaceae</taxon>
        <taxon>Fusobacterium</taxon>
    </lineage>
</organism>
<evidence type="ECO:0000313" key="2">
    <source>
        <dbReference type="Proteomes" id="UP001173223"/>
    </source>
</evidence>